<protein>
    <recommendedName>
        <fullName evidence="3">CAAX prenyl protease 2/Lysostaphin resistance protein A-like domain-containing protein</fullName>
    </recommendedName>
</protein>
<keyword evidence="2" id="KW-0472">Membrane</keyword>
<evidence type="ECO:0000259" key="3">
    <source>
        <dbReference type="Pfam" id="PF02517"/>
    </source>
</evidence>
<evidence type="ECO:0000256" key="2">
    <source>
        <dbReference type="SAM" id="Phobius"/>
    </source>
</evidence>
<dbReference type="EMBL" id="SIDB01000007">
    <property type="protein sequence ID" value="KAI3430543.1"/>
    <property type="molecule type" value="Genomic_DNA"/>
</dbReference>
<dbReference type="GO" id="GO:0080120">
    <property type="term" value="P:CAAX-box protein maturation"/>
    <property type="evidence" value="ECO:0007669"/>
    <property type="project" value="UniProtKB-ARBA"/>
</dbReference>
<dbReference type="Pfam" id="PF02517">
    <property type="entry name" value="Rce1-like"/>
    <property type="match status" value="1"/>
</dbReference>
<dbReference type="Proteomes" id="UP001055712">
    <property type="component" value="Unassembled WGS sequence"/>
</dbReference>
<comment type="caution">
    <text evidence="4">The sequence shown here is derived from an EMBL/GenBank/DDBJ whole genome shotgun (WGS) entry which is preliminary data.</text>
</comment>
<keyword evidence="2" id="KW-1133">Transmembrane helix</keyword>
<feature type="region of interest" description="Disordered" evidence="1">
    <location>
        <begin position="32"/>
        <end position="54"/>
    </location>
</feature>
<dbReference type="InterPro" id="IPR003675">
    <property type="entry name" value="Rce1/LyrA-like_dom"/>
</dbReference>
<reference evidence="4" key="2">
    <citation type="submission" date="2020-11" db="EMBL/GenBank/DDBJ databases">
        <authorList>
            <person name="Cecchin M."/>
            <person name="Marcolungo L."/>
            <person name="Rossato M."/>
            <person name="Girolomoni L."/>
            <person name="Cosentino E."/>
            <person name="Cuine S."/>
            <person name="Li-Beisson Y."/>
            <person name="Delledonne M."/>
            <person name="Ballottari M."/>
        </authorList>
    </citation>
    <scope>NUCLEOTIDE SEQUENCE</scope>
    <source>
        <strain evidence="4">211/11P</strain>
        <tissue evidence="4">Whole cell</tissue>
    </source>
</reference>
<sequence length="258" mass="26865">MNARAAVLQTWRSVAPQRASLRRRALVVVRSQGEPAQQQQQQQQQDDPPSSSSTFLVTATVGNAAMALAGVGLGNWNGMDVSDQLLGSLPNLPAALACTLPLAAVCYYAVNSNDPRFAEIEALLKKTLLPQLQALPAWGVCLLALGAGVGEETLFRGFLQSYAVDGIQAAAPNLTPAAVTGAGIAATSLVFGALHALTPTYFWFATVGSGLFGLEYLATDLPTAVTTHWLYDWGALVYTLNAWSSEAGGGGGSNSADA</sequence>
<feature type="transmembrane region" description="Helical" evidence="2">
    <location>
        <begin position="54"/>
        <end position="72"/>
    </location>
</feature>
<reference evidence="4" key="1">
    <citation type="journal article" date="2019" name="Plant J.">
        <title>Chlorella vulgaris genome assembly and annotation reveals the molecular basis for metabolic acclimation to high light conditions.</title>
        <authorList>
            <person name="Cecchin M."/>
            <person name="Marcolungo L."/>
            <person name="Rossato M."/>
            <person name="Girolomoni L."/>
            <person name="Cosentino E."/>
            <person name="Cuine S."/>
            <person name="Li-Beisson Y."/>
            <person name="Delledonne M."/>
            <person name="Ballottari M."/>
        </authorList>
    </citation>
    <scope>NUCLEOTIDE SEQUENCE</scope>
    <source>
        <strain evidence="4">211/11P</strain>
    </source>
</reference>
<dbReference type="OrthoDB" id="512619at2759"/>
<evidence type="ECO:0000256" key="1">
    <source>
        <dbReference type="SAM" id="MobiDB-lite"/>
    </source>
</evidence>
<accession>A0A9D4YWZ2</accession>
<gene>
    <name evidence="4" type="ORF">D9Q98_005136</name>
</gene>
<keyword evidence="2" id="KW-0812">Transmembrane</keyword>
<feature type="domain" description="CAAX prenyl protease 2/Lysostaphin resistance protein A-like" evidence="3">
    <location>
        <begin position="136"/>
        <end position="233"/>
    </location>
</feature>
<feature type="transmembrane region" description="Helical" evidence="2">
    <location>
        <begin position="92"/>
        <end position="110"/>
    </location>
</feature>
<name>A0A9D4YWZ2_CHLVU</name>
<organism evidence="4 5">
    <name type="scientific">Chlorella vulgaris</name>
    <name type="common">Green alga</name>
    <dbReference type="NCBI Taxonomy" id="3077"/>
    <lineage>
        <taxon>Eukaryota</taxon>
        <taxon>Viridiplantae</taxon>
        <taxon>Chlorophyta</taxon>
        <taxon>core chlorophytes</taxon>
        <taxon>Trebouxiophyceae</taxon>
        <taxon>Chlorellales</taxon>
        <taxon>Chlorellaceae</taxon>
        <taxon>Chlorella clade</taxon>
        <taxon>Chlorella</taxon>
    </lineage>
</organism>
<evidence type="ECO:0000313" key="4">
    <source>
        <dbReference type="EMBL" id="KAI3430543.1"/>
    </source>
</evidence>
<dbReference type="AlphaFoldDB" id="A0A9D4YWZ2"/>
<dbReference type="GO" id="GO:0004175">
    <property type="term" value="F:endopeptidase activity"/>
    <property type="evidence" value="ECO:0007669"/>
    <property type="project" value="UniProtKB-ARBA"/>
</dbReference>
<keyword evidence="5" id="KW-1185">Reference proteome</keyword>
<proteinExistence type="predicted"/>
<evidence type="ECO:0000313" key="5">
    <source>
        <dbReference type="Proteomes" id="UP001055712"/>
    </source>
</evidence>
<feature type="compositionally biased region" description="Low complexity" evidence="1">
    <location>
        <begin position="32"/>
        <end position="45"/>
    </location>
</feature>